<dbReference type="InParanoid" id="A0A409YZ29"/>
<reference evidence="2 3" key="1">
    <citation type="journal article" date="2018" name="Evol. Lett.">
        <title>Horizontal gene cluster transfer increased hallucinogenic mushroom diversity.</title>
        <authorList>
            <person name="Reynolds H.T."/>
            <person name="Vijayakumar V."/>
            <person name="Gluck-Thaler E."/>
            <person name="Korotkin H.B."/>
            <person name="Matheny P.B."/>
            <person name="Slot J.C."/>
        </authorList>
    </citation>
    <scope>NUCLEOTIDE SEQUENCE [LARGE SCALE GENOMIC DNA]</scope>
    <source>
        <strain evidence="2 3">2629</strain>
    </source>
</reference>
<feature type="compositionally biased region" description="Basic and acidic residues" evidence="1">
    <location>
        <begin position="1"/>
        <end position="10"/>
    </location>
</feature>
<dbReference type="InterPro" id="IPR032675">
    <property type="entry name" value="LRR_dom_sf"/>
</dbReference>
<evidence type="ECO:0008006" key="4">
    <source>
        <dbReference type="Google" id="ProtNLM"/>
    </source>
</evidence>
<proteinExistence type="predicted"/>
<dbReference type="Gene3D" id="3.80.10.10">
    <property type="entry name" value="Ribonuclease Inhibitor"/>
    <property type="match status" value="1"/>
</dbReference>
<dbReference type="AlphaFoldDB" id="A0A409YZ29"/>
<dbReference type="OrthoDB" id="3071584at2759"/>
<dbReference type="EMBL" id="NHTK01000112">
    <property type="protein sequence ID" value="PPR08173.1"/>
    <property type="molecule type" value="Genomic_DNA"/>
</dbReference>
<protein>
    <recommendedName>
        <fullName evidence="4">F-box domain-containing protein</fullName>
    </recommendedName>
</protein>
<keyword evidence="3" id="KW-1185">Reference proteome</keyword>
<accession>A0A409YZ29</accession>
<feature type="region of interest" description="Disordered" evidence="1">
    <location>
        <begin position="1"/>
        <end position="23"/>
    </location>
</feature>
<name>A0A409YZ29_9AGAR</name>
<comment type="caution">
    <text evidence="2">The sequence shown here is derived from an EMBL/GenBank/DDBJ whole genome shotgun (WGS) entry which is preliminary data.</text>
</comment>
<evidence type="ECO:0000313" key="2">
    <source>
        <dbReference type="EMBL" id="PPR08173.1"/>
    </source>
</evidence>
<dbReference type="SUPFAM" id="SSF52047">
    <property type="entry name" value="RNI-like"/>
    <property type="match status" value="1"/>
</dbReference>
<evidence type="ECO:0000256" key="1">
    <source>
        <dbReference type="SAM" id="MobiDB-lite"/>
    </source>
</evidence>
<dbReference type="Proteomes" id="UP000284842">
    <property type="component" value="Unassembled WGS sequence"/>
</dbReference>
<organism evidence="2 3">
    <name type="scientific">Panaeolus cyanescens</name>
    <dbReference type="NCBI Taxonomy" id="181874"/>
    <lineage>
        <taxon>Eukaryota</taxon>
        <taxon>Fungi</taxon>
        <taxon>Dikarya</taxon>
        <taxon>Basidiomycota</taxon>
        <taxon>Agaricomycotina</taxon>
        <taxon>Agaricomycetes</taxon>
        <taxon>Agaricomycetidae</taxon>
        <taxon>Agaricales</taxon>
        <taxon>Agaricineae</taxon>
        <taxon>Galeropsidaceae</taxon>
        <taxon>Panaeolus</taxon>
    </lineage>
</organism>
<sequence length="515" mass="58036">MIAHEMKRNLNDPNPSALSEESQNNEELSFDLEKVPTELLIAIVNCSSRQVVLKLALVNKAFHEICMDALCGEVKINLTNVVKRSHISFMKNPLLTKRIQHLRLSIDYMEWSSQDYEAQPLIFALEPTSDPDDLDAKADDAEDSKRLNFSKAVDIFLNAIPNMRNVRTLSLHMAKFPPSFSFEGMLSSIWETWSILENFSYRGNLTDLSTIFRSSPPSKVSFNSIELYGTISGFLAGTLSSNLPDVDTGNQTPLIDILLSGIDKISSQLCALSLIPSSPIDFSTLYTKLASCETPKLNELVLQSPSIVPSQPHDLTNFLTRVSPQLTRFAVRFPGTQTIIVAVNAEKSWNDSLSSCLAHPESFAWVRDLEIYPTMLDAGIEVLLKFIHNTEAHLEKLTITERYWELIEIEKITSALKACKKLQYLTLASLCYNSALIDLLAQNLPNLHSLHLNIDGHIDSLEPRRYTDWQLYDLSISRKGSIYADDLVEELNEQIPSLKSFFGKGHKNLEDSYYL</sequence>
<evidence type="ECO:0000313" key="3">
    <source>
        <dbReference type="Proteomes" id="UP000284842"/>
    </source>
</evidence>
<gene>
    <name evidence="2" type="ORF">CVT24_012138</name>
</gene>